<dbReference type="InterPro" id="IPR003346">
    <property type="entry name" value="Transposase_20"/>
</dbReference>
<proteinExistence type="predicted"/>
<dbReference type="PANTHER" id="PTHR33055">
    <property type="entry name" value="TRANSPOSASE FOR INSERTION SEQUENCE ELEMENT IS1111A"/>
    <property type="match status" value="1"/>
</dbReference>
<name>A0A953LAT2_9BACT</name>
<dbReference type="EMBL" id="JAHVHU010000043">
    <property type="protein sequence ID" value="MBY5960300.1"/>
    <property type="molecule type" value="Genomic_DNA"/>
</dbReference>
<dbReference type="AlphaFoldDB" id="A0A953LAT2"/>
<protein>
    <submittedName>
        <fullName evidence="2">IS110 family transposase</fullName>
    </submittedName>
</protein>
<evidence type="ECO:0000313" key="2">
    <source>
        <dbReference type="EMBL" id="MBY5960300.1"/>
    </source>
</evidence>
<dbReference type="Pfam" id="PF02371">
    <property type="entry name" value="Transposase_20"/>
    <property type="match status" value="1"/>
</dbReference>
<organism evidence="2 3">
    <name type="scientific">Membranihabitans marinus</name>
    <dbReference type="NCBI Taxonomy" id="1227546"/>
    <lineage>
        <taxon>Bacteria</taxon>
        <taxon>Pseudomonadati</taxon>
        <taxon>Bacteroidota</taxon>
        <taxon>Saprospiria</taxon>
        <taxon>Saprospirales</taxon>
        <taxon>Saprospiraceae</taxon>
        <taxon>Membranihabitans</taxon>
    </lineage>
</organism>
<dbReference type="RefSeq" id="WP_222581849.1">
    <property type="nucleotide sequence ID" value="NZ_JAHVHU010000043.1"/>
</dbReference>
<dbReference type="InterPro" id="IPR047650">
    <property type="entry name" value="Transpos_IS110"/>
</dbReference>
<evidence type="ECO:0000259" key="1">
    <source>
        <dbReference type="Pfam" id="PF02371"/>
    </source>
</evidence>
<dbReference type="GO" id="GO:0003677">
    <property type="term" value="F:DNA binding"/>
    <property type="evidence" value="ECO:0007669"/>
    <property type="project" value="InterPro"/>
</dbReference>
<feature type="non-terminal residue" evidence="2">
    <location>
        <position position="73"/>
    </location>
</feature>
<evidence type="ECO:0000313" key="3">
    <source>
        <dbReference type="Proteomes" id="UP000753961"/>
    </source>
</evidence>
<dbReference type="Proteomes" id="UP000753961">
    <property type="component" value="Unassembled WGS sequence"/>
</dbReference>
<keyword evidence="3" id="KW-1185">Reference proteome</keyword>
<accession>A0A953LAT2</accession>
<reference evidence="2" key="1">
    <citation type="submission" date="2021-06" db="EMBL/GenBank/DDBJ databases">
        <title>44 bacteria genomes isolated from Dapeng, Shenzhen.</title>
        <authorList>
            <person name="Zheng W."/>
            <person name="Yu S."/>
            <person name="Huang Y."/>
        </authorList>
    </citation>
    <scope>NUCLEOTIDE SEQUENCE</scope>
    <source>
        <strain evidence="2">DP5N28-2</strain>
    </source>
</reference>
<dbReference type="GO" id="GO:0004803">
    <property type="term" value="F:transposase activity"/>
    <property type="evidence" value="ECO:0007669"/>
    <property type="project" value="InterPro"/>
</dbReference>
<sequence length="73" mass="8245">MNKVATIKGVGRTTIITILCETNGFHMVRNIRQLVSYAGLDIVFNESGKFKGKTRISKRGNNRIRECLYMPAL</sequence>
<dbReference type="GO" id="GO:0006313">
    <property type="term" value="P:DNA transposition"/>
    <property type="evidence" value="ECO:0007669"/>
    <property type="project" value="InterPro"/>
</dbReference>
<gene>
    <name evidence="2" type="ORF">KUV50_19285</name>
</gene>
<feature type="domain" description="Transposase IS116/IS110/IS902 C-terminal" evidence="1">
    <location>
        <begin position="3"/>
        <end position="73"/>
    </location>
</feature>
<comment type="caution">
    <text evidence="2">The sequence shown here is derived from an EMBL/GenBank/DDBJ whole genome shotgun (WGS) entry which is preliminary data.</text>
</comment>
<dbReference type="PANTHER" id="PTHR33055:SF15">
    <property type="entry name" value="TRANSPOSASE-RELATED"/>
    <property type="match status" value="1"/>
</dbReference>